<dbReference type="Gene3D" id="3.10.129.10">
    <property type="entry name" value="Hotdog Thioesterase"/>
    <property type="match status" value="1"/>
</dbReference>
<dbReference type="CDD" id="cd03449">
    <property type="entry name" value="R_hydratase"/>
    <property type="match status" value="1"/>
</dbReference>
<comment type="caution">
    <text evidence="3">The sequence shown here is derived from an EMBL/GenBank/DDBJ whole genome shotgun (WGS) entry which is preliminary data.</text>
</comment>
<protein>
    <submittedName>
        <fullName evidence="3">MaoC family dehydratase</fullName>
    </submittedName>
</protein>
<evidence type="ECO:0000259" key="2">
    <source>
        <dbReference type="Pfam" id="PF01575"/>
    </source>
</evidence>
<gene>
    <name evidence="3" type="ORF">I0Q91_08625</name>
</gene>
<name>A0A931AUY2_9FIRM</name>
<dbReference type="Pfam" id="PF01575">
    <property type="entry name" value="MaoC_dehydratas"/>
    <property type="match status" value="1"/>
</dbReference>
<dbReference type="AlphaFoldDB" id="A0A931AUY2"/>
<dbReference type="FunFam" id="3.10.129.10:FF:000042">
    <property type="entry name" value="MaoC domain protein dehydratase"/>
    <property type="match status" value="1"/>
</dbReference>
<organism evidence="3 4">
    <name type="scientific">Halonatronomonas betaini</name>
    <dbReference type="NCBI Taxonomy" id="2778430"/>
    <lineage>
        <taxon>Bacteria</taxon>
        <taxon>Bacillati</taxon>
        <taxon>Bacillota</taxon>
        <taxon>Clostridia</taxon>
        <taxon>Halanaerobiales</taxon>
        <taxon>Halarsenatibacteraceae</taxon>
        <taxon>Halonatronomonas</taxon>
    </lineage>
</organism>
<dbReference type="RefSeq" id="WP_270454093.1">
    <property type="nucleotide sequence ID" value="NZ_JADPIE010000004.1"/>
</dbReference>
<dbReference type="EMBL" id="JADPIE010000004">
    <property type="protein sequence ID" value="MBF8437139.1"/>
    <property type="molecule type" value="Genomic_DNA"/>
</dbReference>
<evidence type="ECO:0000313" key="3">
    <source>
        <dbReference type="EMBL" id="MBF8437139.1"/>
    </source>
</evidence>
<dbReference type="InterPro" id="IPR050965">
    <property type="entry name" value="UPF0336/Enoyl-CoA_hydratase"/>
</dbReference>
<dbReference type="Proteomes" id="UP000621436">
    <property type="component" value="Unassembled WGS sequence"/>
</dbReference>
<dbReference type="InterPro" id="IPR003965">
    <property type="entry name" value="Fatty_acid_synthase"/>
</dbReference>
<dbReference type="GO" id="GO:0005835">
    <property type="term" value="C:fatty acid synthase complex"/>
    <property type="evidence" value="ECO:0007669"/>
    <property type="project" value="InterPro"/>
</dbReference>
<reference evidence="3" key="1">
    <citation type="submission" date="2020-11" db="EMBL/GenBank/DDBJ databases">
        <title>Halonatronomonas betainensis gen. nov., sp. nov. a novel haloalkaliphilic representative of the family Halanaerobiacae capable of betaine degradation.</title>
        <authorList>
            <person name="Boltyanskaya Y."/>
            <person name="Kevbrin V."/>
            <person name="Detkova E."/>
            <person name="Grouzdev D.S."/>
            <person name="Koziaeva V."/>
            <person name="Zhilina T."/>
        </authorList>
    </citation>
    <scope>NUCLEOTIDE SEQUENCE</scope>
    <source>
        <strain evidence="3">Z-7014</strain>
    </source>
</reference>
<sequence>MEKKSYDSFQIGETASFSKTITESDVSNYAGITGDFNPVHIDQEYAKDSFFKDRIVHGMLSAGLISAVLGTKLPGPGAIYLSQDLKFKKPVKINDTLTARVEVIDKKPGKNILELNTSCFNQNDIEVLTGNAEVMINT</sequence>
<dbReference type="SUPFAM" id="SSF54637">
    <property type="entry name" value="Thioesterase/thiol ester dehydrase-isomerase"/>
    <property type="match status" value="1"/>
</dbReference>
<dbReference type="PANTHER" id="PTHR43437">
    <property type="entry name" value="HYDROXYACYL-THIOESTER DEHYDRATASE TYPE 2, MITOCHONDRIAL-RELATED"/>
    <property type="match status" value="1"/>
</dbReference>
<dbReference type="PRINTS" id="PR01483">
    <property type="entry name" value="FASYNTHASE"/>
</dbReference>
<dbReference type="PANTHER" id="PTHR43437:SF3">
    <property type="entry name" value="HYDROXYACYL-THIOESTER DEHYDRATASE TYPE 2, MITOCHONDRIAL"/>
    <property type="match status" value="1"/>
</dbReference>
<dbReference type="InterPro" id="IPR002539">
    <property type="entry name" value="MaoC-like_dom"/>
</dbReference>
<dbReference type="GO" id="GO:0019171">
    <property type="term" value="F:(3R)-hydroxyacyl-[acyl-carrier-protein] dehydratase activity"/>
    <property type="evidence" value="ECO:0007669"/>
    <property type="project" value="TreeGrafter"/>
</dbReference>
<dbReference type="InterPro" id="IPR029069">
    <property type="entry name" value="HotDog_dom_sf"/>
</dbReference>
<evidence type="ECO:0000313" key="4">
    <source>
        <dbReference type="Proteomes" id="UP000621436"/>
    </source>
</evidence>
<keyword evidence="4" id="KW-1185">Reference proteome</keyword>
<accession>A0A931AUY2</accession>
<evidence type="ECO:0000256" key="1">
    <source>
        <dbReference type="ARBA" id="ARBA00023239"/>
    </source>
</evidence>
<proteinExistence type="predicted"/>
<dbReference type="GO" id="GO:0006633">
    <property type="term" value="P:fatty acid biosynthetic process"/>
    <property type="evidence" value="ECO:0007669"/>
    <property type="project" value="InterPro"/>
</dbReference>
<keyword evidence="1" id="KW-0456">Lyase</keyword>
<dbReference type="GO" id="GO:0004312">
    <property type="term" value="F:fatty acid synthase activity"/>
    <property type="evidence" value="ECO:0007669"/>
    <property type="project" value="InterPro"/>
</dbReference>
<feature type="domain" description="MaoC-like" evidence="2">
    <location>
        <begin position="11"/>
        <end position="112"/>
    </location>
</feature>